<organism evidence="2 3">
    <name type="scientific">Shewanella algidipiscicola</name>
    <dbReference type="NCBI Taxonomy" id="614070"/>
    <lineage>
        <taxon>Bacteria</taxon>
        <taxon>Pseudomonadati</taxon>
        <taxon>Pseudomonadota</taxon>
        <taxon>Gammaproteobacteria</taxon>
        <taxon>Alteromonadales</taxon>
        <taxon>Shewanellaceae</taxon>
        <taxon>Shewanella</taxon>
    </lineage>
</organism>
<name>A0ABQ4PFU7_9GAMM</name>
<dbReference type="SUPFAM" id="SSF51905">
    <property type="entry name" value="FAD/NAD(P)-binding domain"/>
    <property type="match status" value="1"/>
</dbReference>
<accession>A0ABQ4PFU7</accession>
<evidence type="ECO:0000259" key="1">
    <source>
        <dbReference type="Pfam" id="PF01494"/>
    </source>
</evidence>
<proteinExistence type="predicted"/>
<dbReference type="EMBL" id="BPFB01000016">
    <property type="protein sequence ID" value="GIU46381.1"/>
    <property type="molecule type" value="Genomic_DNA"/>
</dbReference>
<dbReference type="RefSeq" id="WP_119978543.1">
    <property type="nucleotide sequence ID" value="NZ_BPFB01000016.1"/>
</dbReference>
<comment type="caution">
    <text evidence="2">The sequence shown here is derived from an EMBL/GenBank/DDBJ whole genome shotgun (WGS) entry which is preliminary data.</text>
</comment>
<gene>
    <name evidence="2" type="ORF">TUM4630_16730</name>
</gene>
<evidence type="ECO:0000313" key="3">
    <source>
        <dbReference type="Proteomes" id="UP000761574"/>
    </source>
</evidence>
<dbReference type="InterPro" id="IPR036188">
    <property type="entry name" value="FAD/NAD-bd_sf"/>
</dbReference>
<dbReference type="PRINTS" id="PR00420">
    <property type="entry name" value="RNGMNOXGNASE"/>
</dbReference>
<dbReference type="InterPro" id="IPR002938">
    <property type="entry name" value="FAD-bd"/>
</dbReference>
<feature type="domain" description="FAD-binding" evidence="1">
    <location>
        <begin position="15"/>
        <end position="188"/>
    </location>
</feature>
<evidence type="ECO:0000313" key="2">
    <source>
        <dbReference type="EMBL" id="GIU46381.1"/>
    </source>
</evidence>
<dbReference type="InterPro" id="IPR050816">
    <property type="entry name" value="Flavin-dep_Halogenase_NPB"/>
</dbReference>
<dbReference type="PANTHER" id="PTHR43747:SF1">
    <property type="entry name" value="SLR1998 PROTEIN"/>
    <property type="match status" value="1"/>
</dbReference>
<dbReference type="PANTHER" id="PTHR43747">
    <property type="entry name" value="FAD-BINDING PROTEIN"/>
    <property type="match status" value="1"/>
</dbReference>
<protein>
    <submittedName>
        <fullName evidence="2">FAD-dependent oxidoreductase</fullName>
    </submittedName>
</protein>
<dbReference type="Pfam" id="PF01494">
    <property type="entry name" value="FAD_binding_3"/>
    <property type="match status" value="1"/>
</dbReference>
<reference evidence="2 3" key="1">
    <citation type="submission" date="2021-05" db="EMBL/GenBank/DDBJ databases">
        <title>Molecular characterization for Shewanella algae harboring chromosomal blaOXA-55-like strains isolated from clinical and environment sample.</title>
        <authorList>
            <person name="Ohama Y."/>
            <person name="Aoki K."/>
            <person name="Harada S."/>
            <person name="Moriya K."/>
            <person name="Ishii Y."/>
            <person name="Tateda K."/>
        </authorList>
    </citation>
    <scope>NUCLEOTIDE SEQUENCE [LARGE SCALE GENOMIC DNA]</scope>
    <source>
        <strain evidence="2 3">LMG 23746</strain>
    </source>
</reference>
<sequence>MTDSTHANAPQTGHYDVVIIGAGPSGSVAASLLHQQGKRVLVIEKQHFPRFSIGESLLPCCMQMLEEANMLEAVNQAGYQFKNGAAFNWQGRSTMFDFTNKFTPGPGTTYQVERGHFDKLLADTAAKQGVEIRYGDTVAAVDLSATPTLTIVDSAQHSYKISAEYLLDASGYGRVLARLLQLERPSSLPSRTAIFTHIEDNIDKVELGDRPFDRNKILISVHPDNRDIWYWLIPFSNGRCSLGVVAEPHLLGDLETDTSNILMRLVNQEPYLKQLLAKAKIVRECGRLAGYSANVSTLATDKFALLGNAGEFLDPVFSSGVTIAMQSASMATRCIVRQLEGESVDWQAEYATPLMRGVDTFRTYVQAWYDGRFQDVIFYESPNPKIKQMISAILAGYAWDENNPFVTESERRLNMIVELCQ</sequence>
<dbReference type="Gene3D" id="3.50.50.60">
    <property type="entry name" value="FAD/NAD(P)-binding domain"/>
    <property type="match status" value="1"/>
</dbReference>
<dbReference type="Proteomes" id="UP000761574">
    <property type="component" value="Unassembled WGS sequence"/>
</dbReference>
<keyword evidence="3" id="KW-1185">Reference proteome</keyword>